<keyword evidence="2" id="KW-0808">Transferase</keyword>
<protein>
    <recommendedName>
        <fullName evidence="2">tRNA wybutosine-synthesizing protein 2</fullName>
        <shortName evidence="2">tRNA-yW-synthesizing protein 2</shortName>
    </recommendedName>
    <alternativeName>
        <fullName evidence="2">tRNA(Phe) (4-demethylwyosine(37)-C(7)) aminocarboxypropyltransferase</fullName>
    </alternativeName>
</protein>
<keyword evidence="5" id="KW-0489">Methyltransferase</keyword>
<accession>A0A9P8UGX9</accession>
<dbReference type="PROSITE" id="PS51684">
    <property type="entry name" value="SAM_MT_TRM5_TYW2"/>
    <property type="match status" value="1"/>
</dbReference>
<evidence type="ECO:0000259" key="4">
    <source>
        <dbReference type="PROSITE" id="PS51684"/>
    </source>
</evidence>
<dbReference type="InterPro" id="IPR029063">
    <property type="entry name" value="SAM-dependent_MTases_sf"/>
</dbReference>
<name>A0A9P8UGX9_9PEZI</name>
<dbReference type="GO" id="GO:0030488">
    <property type="term" value="P:tRNA methylation"/>
    <property type="evidence" value="ECO:0007669"/>
    <property type="project" value="TreeGrafter"/>
</dbReference>
<comment type="similarity">
    <text evidence="2">Belongs to the class I-like SAM-binding methyltransferase superfamily. TRM5/TYW2 family.</text>
</comment>
<feature type="compositionally biased region" description="Basic and acidic residues" evidence="3">
    <location>
        <begin position="1"/>
        <end position="12"/>
    </location>
</feature>
<keyword evidence="2" id="KW-0819">tRNA processing</keyword>
<evidence type="ECO:0000313" key="6">
    <source>
        <dbReference type="Proteomes" id="UP000758603"/>
    </source>
</evidence>
<feature type="domain" description="SAM-dependent methyltransferase TRM5/TYW2-type" evidence="4">
    <location>
        <begin position="100"/>
        <end position="397"/>
    </location>
</feature>
<dbReference type="PANTHER" id="PTHR23245:SF25">
    <property type="entry name" value="TRNA WYBUTOSINE-SYNTHESIZING PROTEIN 2 HOMOLOG"/>
    <property type="match status" value="1"/>
</dbReference>
<dbReference type="PIRSF" id="PIRSF038972">
    <property type="entry name" value="Trm12"/>
    <property type="match status" value="1"/>
</dbReference>
<gene>
    <name evidence="5" type="ORF">BKA67DRAFT_520882</name>
</gene>
<dbReference type="GeneID" id="70127114"/>
<sequence>MAHPSKARDRPSRPKKAKPPNAVEVALNTWFASLPEGVLADHNIQALVAQAPKGWSVYEPMVLLPAGSFTSEAWRAVLEHIPSGGAADLWERILANIPKPSRHAKLTHLAANEGIPLHSGDGAEENILRSPIGLRTLYGDFGPSAVLDAAKRITPEDLDKAFWVSTTQNGIYQKWAPRWTMFSRGNVKEKARLLDFHKPSPSQSRENRVMSQKALKNRWAVDLYAGIGYFTFSYAKLGLHVLCWELNPWSVAGLKQAASPNGFDVRVIEGEDLQNLDMRTILAQPSQITVFVESNGEVRSLNTVEVLHINGGFLPTSEPTWQDAWNLVREGRKAWLHLHENVGVNDIEKRKAEILQLFDGFCTSEGLMRHITVEHVEQVKTFAPGVWHCVFDVYITR</sequence>
<dbReference type="OrthoDB" id="2387925at2759"/>
<evidence type="ECO:0000313" key="5">
    <source>
        <dbReference type="EMBL" id="KAH6651936.1"/>
    </source>
</evidence>
<comment type="catalytic activity">
    <reaction evidence="1">
        <text>4-demethylwyosine(37) in tRNA(Phe) + S-adenosyl-L-methionine = 4-demethyl-7-[(3S)-3-amino-3-carboxypropyl]wyosine(37) in tRNA(Phe) + S-methyl-5'-thioadenosine + H(+)</text>
        <dbReference type="Rhea" id="RHEA:36355"/>
        <dbReference type="Rhea" id="RHEA-COMP:10164"/>
        <dbReference type="Rhea" id="RHEA-COMP:10378"/>
        <dbReference type="ChEBI" id="CHEBI:15378"/>
        <dbReference type="ChEBI" id="CHEBI:17509"/>
        <dbReference type="ChEBI" id="CHEBI:59789"/>
        <dbReference type="ChEBI" id="CHEBI:64315"/>
        <dbReference type="ChEBI" id="CHEBI:73550"/>
        <dbReference type="EC" id="2.5.1.114"/>
    </reaction>
</comment>
<organism evidence="5 6">
    <name type="scientific">Truncatella angustata</name>
    <dbReference type="NCBI Taxonomy" id="152316"/>
    <lineage>
        <taxon>Eukaryota</taxon>
        <taxon>Fungi</taxon>
        <taxon>Dikarya</taxon>
        <taxon>Ascomycota</taxon>
        <taxon>Pezizomycotina</taxon>
        <taxon>Sordariomycetes</taxon>
        <taxon>Xylariomycetidae</taxon>
        <taxon>Amphisphaeriales</taxon>
        <taxon>Sporocadaceae</taxon>
        <taxon>Truncatella</taxon>
    </lineage>
</organism>
<evidence type="ECO:0000256" key="3">
    <source>
        <dbReference type="SAM" id="MobiDB-lite"/>
    </source>
</evidence>
<dbReference type="RefSeq" id="XP_045956214.1">
    <property type="nucleotide sequence ID" value="XM_046098222.1"/>
</dbReference>
<keyword evidence="6" id="KW-1185">Reference proteome</keyword>
<dbReference type="GO" id="GO:0031591">
    <property type="term" value="P:wybutosine biosynthetic process"/>
    <property type="evidence" value="ECO:0007669"/>
    <property type="project" value="InterPro"/>
</dbReference>
<dbReference type="Gene3D" id="3.40.50.150">
    <property type="entry name" value="Vaccinia Virus protein VP39"/>
    <property type="match status" value="1"/>
</dbReference>
<dbReference type="InterPro" id="IPR030382">
    <property type="entry name" value="MeTrfase_TRM5/TYW2"/>
</dbReference>
<dbReference type="GO" id="GO:0008175">
    <property type="term" value="F:tRNA methyltransferase activity"/>
    <property type="evidence" value="ECO:0007669"/>
    <property type="project" value="TreeGrafter"/>
</dbReference>
<feature type="region of interest" description="Disordered" evidence="3">
    <location>
        <begin position="1"/>
        <end position="20"/>
    </location>
</feature>
<dbReference type="PANTHER" id="PTHR23245">
    <property type="entry name" value="TRNA METHYLTRANSFERASE"/>
    <property type="match status" value="1"/>
</dbReference>
<comment type="caution">
    <text evidence="5">The sequence shown here is derived from an EMBL/GenBank/DDBJ whole genome shotgun (WGS) entry which is preliminary data.</text>
</comment>
<dbReference type="Proteomes" id="UP000758603">
    <property type="component" value="Unassembled WGS sequence"/>
</dbReference>
<proteinExistence type="inferred from homology"/>
<dbReference type="InterPro" id="IPR026274">
    <property type="entry name" value="tRNA_wybutosine_synth_prot_2"/>
</dbReference>
<keyword evidence="2" id="KW-0963">Cytoplasm</keyword>
<comment type="subcellular location">
    <subcellularLocation>
        <location evidence="2">Cytoplasm</location>
    </subcellularLocation>
</comment>
<dbReference type="GO" id="GO:0005737">
    <property type="term" value="C:cytoplasm"/>
    <property type="evidence" value="ECO:0007669"/>
    <property type="project" value="UniProtKB-SubCell"/>
</dbReference>
<dbReference type="GO" id="GO:0008757">
    <property type="term" value="F:S-adenosylmethionine-dependent methyltransferase activity"/>
    <property type="evidence" value="ECO:0007669"/>
    <property type="project" value="InterPro"/>
</dbReference>
<evidence type="ECO:0000256" key="2">
    <source>
        <dbReference type="PIRNR" id="PIRNR038972"/>
    </source>
</evidence>
<dbReference type="GO" id="GO:0102522">
    <property type="term" value="F:tRNA 4-demethylwyosine alpha-amino-alpha-carboxypropyltransferase activity"/>
    <property type="evidence" value="ECO:0007669"/>
    <property type="project" value="UniProtKB-EC"/>
</dbReference>
<dbReference type="SUPFAM" id="SSF53335">
    <property type="entry name" value="S-adenosyl-L-methionine-dependent methyltransferases"/>
    <property type="match status" value="1"/>
</dbReference>
<comment type="pathway">
    <text evidence="2">tRNA modification; wybutosine-tRNA(Phe) biosynthesis.</text>
</comment>
<comment type="function">
    <text evidence="2">S-adenosyl-L-methionine-dependent transferase that acts as a component of the wybutosine biosynthesis pathway. Wybutosine is a hyper modified guanosine with a tricyclic base found at the 3'-position adjacent to the anticodon of eukaryotic phenylalanine tRNA. Catalyzes the transfer of the alpha-amino-alpha-carboxypropyl (acp) group from S-adenosyl-L-methionine to the C-7 position of 4-demethylwyosine (imG-14) to produce wybutosine-86.</text>
</comment>
<dbReference type="EMBL" id="JAGPXC010000006">
    <property type="protein sequence ID" value="KAH6651936.1"/>
    <property type="molecule type" value="Genomic_DNA"/>
</dbReference>
<dbReference type="AlphaFoldDB" id="A0A9P8UGX9"/>
<evidence type="ECO:0000256" key="1">
    <source>
        <dbReference type="ARBA" id="ARBA00049400"/>
    </source>
</evidence>
<keyword evidence="2" id="KW-0949">S-adenosyl-L-methionine</keyword>
<reference evidence="5" key="1">
    <citation type="journal article" date="2021" name="Nat. Commun.">
        <title>Genetic determinants of endophytism in the Arabidopsis root mycobiome.</title>
        <authorList>
            <person name="Mesny F."/>
            <person name="Miyauchi S."/>
            <person name="Thiergart T."/>
            <person name="Pickel B."/>
            <person name="Atanasova L."/>
            <person name="Karlsson M."/>
            <person name="Huettel B."/>
            <person name="Barry K.W."/>
            <person name="Haridas S."/>
            <person name="Chen C."/>
            <person name="Bauer D."/>
            <person name="Andreopoulos W."/>
            <person name="Pangilinan J."/>
            <person name="LaButti K."/>
            <person name="Riley R."/>
            <person name="Lipzen A."/>
            <person name="Clum A."/>
            <person name="Drula E."/>
            <person name="Henrissat B."/>
            <person name="Kohler A."/>
            <person name="Grigoriev I.V."/>
            <person name="Martin F.M."/>
            <person name="Hacquard S."/>
        </authorList>
    </citation>
    <scope>NUCLEOTIDE SEQUENCE</scope>
    <source>
        <strain evidence="5">MPI-SDFR-AT-0073</strain>
    </source>
</reference>